<organism evidence="3 4">
    <name type="scientific">Mangrovactinospora gilvigrisea</name>
    <dbReference type="NCBI Taxonomy" id="1428644"/>
    <lineage>
        <taxon>Bacteria</taxon>
        <taxon>Bacillati</taxon>
        <taxon>Actinomycetota</taxon>
        <taxon>Actinomycetes</taxon>
        <taxon>Kitasatosporales</taxon>
        <taxon>Streptomycetaceae</taxon>
        <taxon>Mangrovactinospora</taxon>
    </lineage>
</organism>
<gene>
    <name evidence="3" type="ORF">BIV57_21095</name>
</gene>
<feature type="compositionally biased region" description="Acidic residues" evidence="1">
    <location>
        <begin position="255"/>
        <end position="265"/>
    </location>
</feature>
<feature type="domain" description="Transcription regulator PadR N-terminal" evidence="2">
    <location>
        <begin position="14"/>
        <end position="82"/>
    </location>
</feature>
<dbReference type="STRING" id="1428644.BIV57_21095"/>
<dbReference type="Proteomes" id="UP000243342">
    <property type="component" value="Unassembled WGS sequence"/>
</dbReference>
<feature type="compositionally biased region" description="Basic and acidic residues" evidence="1">
    <location>
        <begin position="140"/>
        <end position="175"/>
    </location>
</feature>
<evidence type="ECO:0000259" key="2">
    <source>
        <dbReference type="Pfam" id="PF03551"/>
    </source>
</evidence>
<reference evidence="3 4" key="1">
    <citation type="submission" date="2016-10" db="EMBL/GenBank/DDBJ databases">
        <title>Genome sequence of Streptomyces gilvigriseus MUSC 26.</title>
        <authorList>
            <person name="Lee L.-H."/>
            <person name="Ser H.-L."/>
        </authorList>
    </citation>
    <scope>NUCLEOTIDE SEQUENCE [LARGE SCALE GENOMIC DNA]</scope>
    <source>
        <strain evidence="3 4">MUSC 26</strain>
    </source>
</reference>
<accession>A0A1J7BPX0</accession>
<dbReference type="InterPro" id="IPR036390">
    <property type="entry name" value="WH_DNA-bd_sf"/>
</dbReference>
<protein>
    <submittedName>
        <fullName evidence="3">PadR family transcriptional regulator</fullName>
    </submittedName>
</protein>
<evidence type="ECO:0000256" key="1">
    <source>
        <dbReference type="SAM" id="MobiDB-lite"/>
    </source>
</evidence>
<feature type="region of interest" description="Disordered" evidence="1">
    <location>
        <begin position="219"/>
        <end position="279"/>
    </location>
</feature>
<comment type="caution">
    <text evidence="3">The sequence shown here is derived from an EMBL/GenBank/DDBJ whole genome shotgun (WGS) entry which is preliminary data.</text>
</comment>
<dbReference type="AlphaFoldDB" id="A0A1J7BPX0"/>
<dbReference type="Pfam" id="PF03551">
    <property type="entry name" value="PadR"/>
    <property type="match status" value="1"/>
</dbReference>
<sequence length="321" mass="35969">MPPVFGHGRLRLYLLKLLAEAPRHGYEVIRLLEERFQGLYAPSAGTVYPRLAKLEQEGLVTHTVDGGRKVYAITDAGRDELAARQDELAELESDIRDSLTELAADIREDVQGSAESLREEMHRAAKETGSGAGAGFGSKQEWRRTKQEWQRAKQEAKDQARRAKEEHRRAADEARRARHQAQWMRRQAQEEMGRVKQQLQDAARQGDWTAITETLSDLGRSFSTGWGGGPTAWEDATASEPSDTPPSDTPPFDAAAEDTPPEDLPDWARTDPDADPARELERLLDRFRDRLRDDARDSGVTAAQLARAAQLLASTAAHWRR</sequence>
<dbReference type="SUPFAM" id="SSF46785">
    <property type="entry name" value="Winged helix' DNA-binding domain"/>
    <property type="match status" value="1"/>
</dbReference>
<feature type="compositionally biased region" description="Basic and acidic residues" evidence="1">
    <location>
        <begin position="266"/>
        <end position="279"/>
    </location>
</feature>
<dbReference type="InterPro" id="IPR036388">
    <property type="entry name" value="WH-like_DNA-bd_sf"/>
</dbReference>
<dbReference type="EMBL" id="MLCF01000146">
    <property type="protein sequence ID" value="OIV35497.1"/>
    <property type="molecule type" value="Genomic_DNA"/>
</dbReference>
<dbReference type="PANTHER" id="PTHR43252">
    <property type="entry name" value="TRANSCRIPTIONAL REGULATOR YQJI"/>
    <property type="match status" value="1"/>
</dbReference>
<feature type="region of interest" description="Disordered" evidence="1">
    <location>
        <begin position="125"/>
        <end position="201"/>
    </location>
</feature>
<dbReference type="RefSeq" id="WP_071658516.1">
    <property type="nucleotide sequence ID" value="NZ_MLCF01000146.1"/>
</dbReference>
<dbReference type="CDD" id="cd00090">
    <property type="entry name" value="HTH_ARSR"/>
    <property type="match status" value="1"/>
</dbReference>
<dbReference type="PANTHER" id="PTHR43252:SF7">
    <property type="entry name" value="TRANSCRIPTIONAL REGULATOR YQJI"/>
    <property type="match status" value="1"/>
</dbReference>
<evidence type="ECO:0000313" key="4">
    <source>
        <dbReference type="Proteomes" id="UP000243342"/>
    </source>
</evidence>
<dbReference type="InterPro" id="IPR011991">
    <property type="entry name" value="ArsR-like_HTH"/>
</dbReference>
<name>A0A1J7BPX0_9ACTN</name>
<dbReference type="InterPro" id="IPR005149">
    <property type="entry name" value="Tscrpt_reg_PadR_N"/>
</dbReference>
<dbReference type="Gene3D" id="1.10.10.10">
    <property type="entry name" value="Winged helix-like DNA-binding domain superfamily/Winged helix DNA-binding domain"/>
    <property type="match status" value="1"/>
</dbReference>
<keyword evidence="4" id="KW-1185">Reference proteome</keyword>
<dbReference type="OrthoDB" id="9814826at2"/>
<evidence type="ECO:0000313" key="3">
    <source>
        <dbReference type="EMBL" id="OIV35497.1"/>
    </source>
</evidence>
<proteinExistence type="predicted"/>